<keyword evidence="2" id="KW-0812">Transmembrane</keyword>
<sequence length="255" mass="27196">MRVGTEGHQLPESDGRIPPRSREGGGQYLCRSSPVLTQLLYSDQSQLLLSVGKLERPVVRWAIASLFLVVEVLLLIVIPDPGESSRYEITPASQTIMMVILLVLFAIIPSILKEFASKDRPLAYAADQVETTQQRRAQFVAGAVDRGAKLIRIETAGPVASWIAAGLLLLLAGGTVTQSVSGMPVRVMCATAAYLLLAAFATPPVRGYFTRKLRVTVPRPVVVIILIGGVLLNEAALAPPTAAPATVLPGLCLPV</sequence>
<gene>
    <name evidence="3" type="ORF">J07HQW2_00374</name>
</gene>
<keyword evidence="2" id="KW-0472">Membrane</keyword>
<evidence type="ECO:0000313" key="3">
    <source>
        <dbReference type="EMBL" id="ERG93940.1"/>
    </source>
</evidence>
<evidence type="ECO:0000313" key="4">
    <source>
        <dbReference type="Proteomes" id="UP000030710"/>
    </source>
</evidence>
<name>U1NAT6_9EURY</name>
<dbReference type="RefSeq" id="WP_021053434.1">
    <property type="nucleotide sequence ID" value="NZ_KE356561.1"/>
</dbReference>
<feature type="transmembrane region" description="Helical" evidence="2">
    <location>
        <begin position="159"/>
        <end position="177"/>
    </location>
</feature>
<dbReference type="eggNOG" id="arCOG12142">
    <property type="taxonomic scope" value="Archaea"/>
</dbReference>
<feature type="region of interest" description="Disordered" evidence="1">
    <location>
        <begin position="1"/>
        <end position="25"/>
    </location>
</feature>
<keyword evidence="2" id="KW-1133">Transmembrane helix</keyword>
<dbReference type="HOGENOM" id="CLU_095208_0_0_2"/>
<protein>
    <submittedName>
        <fullName evidence="3">Uncharacterized protein</fullName>
    </submittedName>
</protein>
<feature type="transmembrane region" description="Helical" evidence="2">
    <location>
        <begin position="91"/>
        <end position="112"/>
    </location>
</feature>
<proteinExistence type="predicted"/>
<dbReference type="Proteomes" id="UP000030710">
    <property type="component" value="Unassembled WGS sequence"/>
</dbReference>
<evidence type="ECO:0000256" key="2">
    <source>
        <dbReference type="SAM" id="Phobius"/>
    </source>
</evidence>
<feature type="transmembrane region" description="Helical" evidence="2">
    <location>
        <begin position="183"/>
        <end position="201"/>
    </location>
</feature>
<organism evidence="3 4">
    <name type="scientific">Haloquadratum walsbyi J07HQW2</name>
    <dbReference type="NCBI Taxonomy" id="1238425"/>
    <lineage>
        <taxon>Archaea</taxon>
        <taxon>Methanobacteriati</taxon>
        <taxon>Methanobacteriota</taxon>
        <taxon>Stenosarchaea group</taxon>
        <taxon>Halobacteria</taxon>
        <taxon>Halobacteriales</taxon>
        <taxon>Haloferacaceae</taxon>
        <taxon>Haloquadratum</taxon>
    </lineage>
</organism>
<dbReference type="AlphaFoldDB" id="U1NAT6"/>
<feature type="compositionally biased region" description="Basic and acidic residues" evidence="1">
    <location>
        <begin position="9"/>
        <end position="23"/>
    </location>
</feature>
<feature type="transmembrane region" description="Helical" evidence="2">
    <location>
        <begin position="58"/>
        <end position="79"/>
    </location>
</feature>
<dbReference type="EMBL" id="KE356561">
    <property type="protein sequence ID" value="ERG93940.1"/>
    <property type="molecule type" value="Genomic_DNA"/>
</dbReference>
<evidence type="ECO:0000256" key="1">
    <source>
        <dbReference type="SAM" id="MobiDB-lite"/>
    </source>
</evidence>
<feature type="transmembrane region" description="Helical" evidence="2">
    <location>
        <begin position="213"/>
        <end position="232"/>
    </location>
</feature>
<accession>U1NAT6</accession>
<reference evidence="3 4" key="1">
    <citation type="journal article" date="2013" name="PLoS ONE">
        <title>Assembly-driven community genomics of a hypersaline microbial ecosystem.</title>
        <authorList>
            <person name="Podell S."/>
            <person name="Ugalde J.A."/>
            <person name="Narasingarao P."/>
            <person name="Banfield J.F."/>
            <person name="Heidelberg K.B."/>
            <person name="Allen E.E."/>
        </authorList>
    </citation>
    <scope>NUCLEOTIDE SEQUENCE [LARGE SCALE GENOMIC DNA]</scope>
    <source>
        <strain evidence="4">J07HQW2</strain>
    </source>
</reference>